<dbReference type="PANTHER" id="PTHR47791">
    <property type="entry name" value="MEIOTICALLY UP-REGULATED GENE 191 PROTEIN"/>
    <property type="match status" value="1"/>
</dbReference>
<dbReference type="InterPro" id="IPR008928">
    <property type="entry name" value="6-hairpin_glycosidase_sf"/>
</dbReference>
<dbReference type="RefSeq" id="XP_062647473.1">
    <property type="nucleotide sequence ID" value="XM_062788963.1"/>
</dbReference>
<dbReference type="InterPro" id="IPR053169">
    <property type="entry name" value="MUG_Protein"/>
</dbReference>
<keyword evidence="2" id="KW-1185">Reference proteome</keyword>
<evidence type="ECO:0000313" key="1">
    <source>
        <dbReference type="EMBL" id="KAK4123702.1"/>
    </source>
</evidence>
<reference evidence="1" key="1">
    <citation type="journal article" date="2023" name="Mol. Phylogenet. Evol.">
        <title>Genome-scale phylogeny and comparative genomics of the fungal order Sordariales.</title>
        <authorList>
            <person name="Hensen N."/>
            <person name="Bonometti L."/>
            <person name="Westerberg I."/>
            <person name="Brannstrom I.O."/>
            <person name="Guillou S."/>
            <person name="Cros-Aarteil S."/>
            <person name="Calhoun S."/>
            <person name="Haridas S."/>
            <person name="Kuo A."/>
            <person name="Mondo S."/>
            <person name="Pangilinan J."/>
            <person name="Riley R."/>
            <person name="LaButti K."/>
            <person name="Andreopoulos B."/>
            <person name="Lipzen A."/>
            <person name="Chen C."/>
            <person name="Yan M."/>
            <person name="Daum C."/>
            <person name="Ng V."/>
            <person name="Clum A."/>
            <person name="Steindorff A."/>
            <person name="Ohm R.A."/>
            <person name="Martin F."/>
            <person name="Silar P."/>
            <person name="Natvig D.O."/>
            <person name="Lalanne C."/>
            <person name="Gautier V."/>
            <person name="Ament-Velasquez S.L."/>
            <person name="Kruys A."/>
            <person name="Hutchinson M.I."/>
            <person name="Powell A.J."/>
            <person name="Barry K."/>
            <person name="Miller A.N."/>
            <person name="Grigoriev I.V."/>
            <person name="Debuchy R."/>
            <person name="Gladieux P."/>
            <person name="Hiltunen Thoren M."/>
            <person name="Johannesson H."/>
        </authorList>
    </citation>
    <scope>NUCLEOTIDE SEQUENCE</scope>
    <source>
        <strain evidence="1">CBS 731.68</strain>
    </source>
</reference>
<dbReference type="PANTHER" id="PTHR47791:SF3">
    <property type="entry name" value="MEIOTICALLY UP-REGULATED GENE 191 PROTEIN"/>
    <property type="match status" value="1"/>
</dbReference>
<sequence>MWHDTILRRPRQDFNAKDAAKAAINAMNNNFYSSSQLIWSPGDPWWLSGVALTNVIDYMRKTGSTDYVDQVAYIIQAQRVAWNGDFRAESTDDTGWWSLAMVRMYDLTGESAYLNIAIEDEAYMYESWTTSPCGGGMYVDIKAKTYKNAVANELFIKLAASLHNRLGGAETKYLNHALTAWTWFRASGMINASSHLINDGLASDSSGACFNNKLPVWTYNQGVILGALAELYLATTDTAHLESAHAIADAVLSPPPSTTPQLTSSDDDILTEASCQPDEKDGCNHDQQVFKGVFASNLAELADVSTGDRKQRYRGFLSRNAQTAYARARGSGTHLYDVSWTGPFGNSSIGKQASAVGLLVAAI</sequence>
<dbReference type="Gene3D" id="1.50.10.20">
    <property type="match status" value="1"/>
</dbReference>
<keyword evidence="1" id="KW-0378">Hydrolase</keyword>
<dbReference type="Pfam" id="PF03663">
    <property type="entry name" value="Glyco_hydro_76"/>
    <property type="match status" value="1"/>
</dbReference>
<gene>
    <name evidence="1" type="ORF">N657DRAFT_573366</name>
</gene>
<proteinExistence type="predicted"/>
<dbReference type="GO" id="GO:0005975">
    <property type="term" value="P:carbohydrate metabolic process"/>
    <property type="evidence" value="ECO:0007669"/>
    <property type="project" value="InterPro"/>
</dbReference>
<protein>
    <submittedName>
        <fullName evidence="1">Glycoside hydrolase family 76 protein</fullName>
    </submittedName>
</protein>
<name>A0AAN6TZQ0_9PEZI</name>
<dbReference type="EMBL" id="MU853228">
    <property type="protein sequence ID" value="KAK4123702.1"/>
    <property type="molecule type" value="Genomic_DNA"/>
</dbReference>
<comment type="caution">
    <text evidence="1">The sequence shown here is derived from an EMBL/GenBank/DDBJ whole genome shotgun (WGS) entry which is preliminary data.</text>
</comment>
<evidence type="ECO:0000313" key="2">
    <source>
        <dbReference type="Proteomes" id="UP001302602"/>
    </source>
</evidence>
<reference evidence="1" key="2">
    <citation type="submission" date="2023-05" db="EMBL/GenBank/DDBJ databases">
        <authorList>
            <consortium name="Lawrence Berkeley National Laboratory"/>
            <person name="Steindorff A."/>
            <person name="Hensen N."/>
            <person name="Bonometti L."/>
            <person name="Westerberg I."/>
            <person name="Brannstrom I.O."/>
            <person name="Guillou S."/>
            <person name="Cros-Aarteil S."/>
            <person name="Calhoun S."/>
            <person name="Haridas S."/>
            <person name="Kuo A."/>
            <person name="Mondo S."/>
            <person name="Pangilinan J."/>
            <person name="Riley R."/>
            <person name="Labutti K."/>
            <person name="Andreopoulos B."/>
            <person name="Lipzen A."/>
            <person name="Chen C."/>
            <person name="Yanf M."/>
            <person name="Daum C."/>
            <person name="Ng V."/>
            <person name="Clum A."/>
            <person name="Ohm R."/>
            <person name="Martin F."/>
            <person name="Silar P."/>
            <person name="Natvig D."/>
            <person name="Lalanne C."/>
            <person name="Gautier V."/>
            <person name="Ament-Velasquez S.L."/>
            <person name="Kruys A."/>
            <person name="Hutchinson M.I."/>
            <person name="Powell A.J."/>
            <person name="Barry K."/>
            <person name="Miller A.N."/>
            <person name="Grigoriev I.V."/>
            <person name="Debuchy R."/>
            <person name="Gladieux P."/>
            <person name="Thoren M.H."/>
            <person name="Johannesson H."/>
        </authorList>
    </citation>
    <scope>NUCLEOTIDE SEQUENCE</scope>
    <source>
        <strain evidence="1">CBS 731.68</strain>
    </source>
</reference>
<dbReference type="GeneID" id="87825733"/>
<organism evidence="1 2">
    <name type="scientific">Parathielavia appendiculata</name>
    <dbReference type="NCBI Taxonomy" id="2587402"/>
    <lineage>
        <taxon>Eukaryota</taxon>
        <taxon>Fungi</taxon>
        <taxon>Dikarya</taxon>
        <taxon>Ascomycota</taxon>
        <taxon>Pezizomycotina</taxon>
        <taxon>Sordariomycetes</taxon>
        <taxon>Sordariomycetidae</taxon>
        <taxon>Sordariales</taxon>
        <taxon>Chaetomiaceae</taxon>
        <taxon>Parathielavia</taxon>
    </lineage>
</organism>
<dbReference type="GO" id="GO:0016787">
    <property type="term" value="F:hydrolase activity"/>
    <property type="evidence" value="ECO:0007669"/>
    <property type="project" value="UniProtKB-KW"/>
</dbReference>
<accession>A0AAN6TZQ0</accession>
<dbReference type="InterPro" id="IPR005198">
    <property type="entry name" value="Glyco_hydro_76"/>
</dbReference>
<dbReference type="Proteomes" id="UP001302602">
    <property type="component" value="Unassembled WGS sequence"/>
</dbReference>
<dbReference type="SUPFAM" id="SSF48208">
    <property type="entry name" value="Six-hairpin glycosidases"/>
    <property type="match status" value="1"/>
</dbReference>
<dbReference type="AlphaFoldDB" id="A0AAN6TZQ0"/>